<feature type="compositionally biased region" description="Polar residues" evidence="1">
    <location>
        <begin position="906"/>
        <end position="930"/>
    </location>
</feature>
<proteinExistence type="predicted"/>
<dbReference type="PANTHER" id="PTHR31600">
    <property type="entry name" value="TINY MACROCYSTS PROTEIN B-RELATED"/>
    <property type="match status" value="1"/>
</dbReference>
<dbReference type="OMA" id="YCEREIT"/>
<dbReference type="PANTHER" id="PTHR31600:SF2">
    <property type="entry name" value="GAMETE ENRICHED GENE 10 PROTEIN-RELATED"/>
    <property type="match status" value="1"/>
</dbReference>
<feature type="region of interest" description="Disordered" evidence="1">
    <location>
        <begin position="815"/>
        <end position="835"/>
    </location>
</feature>
<feature type="region of interest" description="Disordered" evidence="1">
    <location>
        <begin position="850"/>
        <end position="878"/>
    </location>
</feature>
<dbReference type="Proteomes" id="UP000054937">
    <property type="component" value="Unassembled WGS sequence"/>
</dbReference>
<keyword evidence="2" id="KW-1133">Transmembrane helix</keyword>
<keyword evidence="2" id="KW-0812">Transmembrane</keyword>
<feature type="compositionally biased region" description="Polar residues" evidence="1">
    <location>
        <begin position="815"/>
        <end position="831"/>
    </location>
</feature>
<evidence type="ECO:0000256" key="1">
    <source>
        <dbReference type="SAM" id="MobiDB-lite"/>
    </source>
</evidence>
<feature type="transmembrane region" description="Helical" evidence="2">
    <location>
        <begin position="1020"/>
        <end position="1043"/>
    </location>
</feature>
<accession>A0A0V0QDN6</accession>
<keyword evidence="4" id="KW-1185">Reference proteome</keyword>
<keyword evidence="2" id="KW-0472">Membrane</keyword>
<protein>
    <submittedName>
        <fullName evidence="3">PAS domain</fullName>
    </submittedName>
</protein>
<sequence length="1365" mass="160421">MFEGSPAQQLILFQQLVDYLDTCYQDSTVQVKLLGMLNQHQLQCKDQNCPCWKSQFLEQQRDYNKLELLMNIDKQDLINETYTKRVYFFNMFKDQEAFISWSLDFIEYYFMLLLTDIFNQNTSYVEIQNMMIRFWFFELEKKWNFIKPFYISKIWKFENQNKSIFYSLVEKCLVKYIDNFIKNQDKSLKYSFRKRDTQTAIQFEKFENFVICEQTKRAIKKQFIELINLKINYLRSLINGYDSMLEVQQTIIKIMLMSEKLENEFQKNLKINPDSMQLLKIYTQFRLKILNDIVNVSSVEKKIADINRKDSTQDQNTVTSLSVIAGNVISIISSFGREQGKMLSCSEQSAQFFHYKQEDFQALTTIKQLMPKIIADYHDNFIKRLINEGTNRTIRQYRGTLGIDKDSYLLPLNLYVNYFFHNSSDFNFSGLLIKKQTQSLFLLLNEQGQIENCSYEFMELMKVICDKIQQDTVYGSYIYLFIYEMIDIIKNLDQTDSHELLNLQMWVPENLELYLKKYRIKFKEWEQKRKREQAILNGETIAEDENKKSKYTNTLGGKNFSQYTLTQTQHASDFSELRSVLNKSTNRFNFDSQKEIEQLIPNPKQNPGYFNIGFNCTCNITKEHFDSGKEEMKMYQIEFLHFDPILEQETLGQTTLYSNTQSMGIQEQMLQSDFNDQDDENQKNNQGLPCLEEKHESEEKESEQQKQKSRESFIQKVEHMDNDVSYFLDQQPFQRDVSGILENENDQQNYPNINQNQLIQNYQNESQPTEIGNNIEDSKNFNLQGESDQTAPTQNNDNKNQDVSEKNNFQINTKIKQNDQSPQSSHMSKISAQKKAKYADISDQLVGNSSLYRSQKSKKLRADQRGSSSESSEMAVYKNHSSSIVSKMTKLGGNVFSEKTNKTRQKTQFAEQNSSSSSEDGNYNNKNPSKIKQMTYRHGDHEQLSVSHLSASADKNASDIIKGRGQEQQPLQQNILTAKKQEHINGQQSSVGSTSNTINNSIRRIFQVVDSVQIPQFMKVMFSAFMFIFLVFVLLLIISLFFISEKYEEFVHVLDQISLNSKLWLPISQTILATNMFAMRNNNDLTNYSEYNDEFYDDIIQIGYENLDVSIDDLLIMELDSQYQKYLYEKIIDVKMIGNNLEQIENMTVIQYLLKLRANIYIIGLKERQMIQDYLTEGIYMATHNFKNLCEEIDKISQLFQDEIDDSKKNMSILNIIFYTIQILLLILCFSLFYFPFQKYIINVKKLLNLITRITVQEGKDQISYLNQSLEEIQSYEEYYLKQNFTGYNRLNANEAMLIQKRQDKSVRSLKSMKSMKSVVKSLKSIRSLKSQNDEKKKKSVKSSKKINDSSFCKLQTEPSILLIE</sequence>
<feature type="region of interest" description="Disordered" evidence="1">
    <location>
        <begin position="765"/>
        <end position="803"/>
    </location>
</feature>
<dbReference type="EMBL" id="LDAU01000194">
    <property type="protein sequence ID" value="KRX00278.1"/>
    <property type="molecule type" value="Genomic_DNA"/>
</dbReference>
<dbReference type="InterPro" id="IPR052994">
    <property type="entry name" value="Tiny_macrocysts_regulators"/>
</dbReference>
<organism evidence="3 4">
    <name type="scientific">Pseudocohnilembus persalinus</name>
    <name type="common">Ciliate</name>
    <dbReference type="NCBI Taxonomy" id="266149"/>
    <lineage>
        <taxon>Eukaryota</taxon>
        <taxon>Sar</taxon>
        <taxon>Alveolata</taxon>
        <taxon>Ciliophora</taxon>
        <taxon>Intramacronucleata</taxon>
        <taxon>Oligohymenophorea</taxon>
        <taxon>Scuticociliatia</taxon>
        <taxon>Philasterida</taxon>
        <taxon>Pseudocohnilembidae</taxon>
        <taxon>Pseudocohnilembus</taxon>
    </lineage>
</organism>
<feature type="compositionally biased region" description="Basic and acidic residues" evidence="1">
    <location>
        <begin position="691"/>
        <end position="712"/>
    </location>
</feature>
<feature type="transmembrane region" description="Helical" evidence="2">
    <location>
        <begin position="1216"/>
        <end position="1237"/>
    </location>
</feature>
<dbReference type="InParanoid" id="A0A0V0QDN6"/>
<feature type="compositionally biased region" description="Polar residues" evidence="1">
    <location>
        <begin position="780"/>
        <end position="798"/>
    </location>
</feature>
<dbReference type="OrthoDB" id="294856at2759"/>
<evidence type="ECO:0000256" key="2">
    <source>
        <dbReference type="SAM" id="Phobius"/>
    </source>
</evidence>
<feature type="region of interest" description="Disordered" evidence="1">
    <location>
        <begin position="896"/>
        <end position="930"/>
    </location>
</feature>
<feature type="region of interest" description="Disordered" evidence="1">
    <location>
        <begin position="1329"/>
        <end position="1348"/>
    </location>
</feature>
<evidence type="ECO:0000313" key="3">
    <source>
        <dbReference type="EMBL" id="KRX00278.1"/>
    </source>
</evidence>
<evidence type="ECO:0000313" key="4">
    <source>
        <dbReference type="Proteomes" id="UP000054937"/>
    </source>
</evidence>
<comment type="caution">
    <text evidence="3">The sequence shown here is derived from an EMBL/GenBank/DDBJ whole genome shotgun (WGS) entry which is preliminary data.</text>
</comment>
<name>A0A0V0QDN6_PSEPJ</name>
<feature type="region of interest" description="Disordered" evidence="1">
    <location>
        <begin position="675"/>
        <end position="712"/>
    </location>
</feature>
<reference evidence="3 4" key="1">
    <citation type="journal article" date="2015" name="Sci. Rep.">
        <title>Genome of the facultative scuticociliatosis pathogen Pseudocohnilembus persalinus provides insight into its virulence through horizontal gene transfer.</title>
        <authorList>
            <person name="Xiong J."/>
            <person name="Wang G."/>
            <person name="Cheng J."/>
            <person name="Tian M."/>
            <person name="Pan X."/>
            <person name="Warren A."/>
            <person name="Jiang C."/>
            <person name="Yuan D."/>
            <person name="Miao W."/>
        </authorList>
    </citation>
    <scope>NUCLEOTIDE SEQUENCE [LARGE SCALE GENOMIC DNA]</scope>
    <source>
        <strain evidence="3">36N120E</strain>
    </source>
</reference>
<gene>
    <name evidence="3" type="ORF">PPERSA_10777</name>
</gene>